<dbReference type="Gene3D" id="2.30.30.390">
    <property type="entry name" value="Hemimethylated DNA-binding domain"/>
    <property type="match status" value="2"/>
</dbReference>
<accession>A0A9D4IF76</accession>
<dbReference type="AlphaFoldDB" id="A0A9D4IF76"/>
<comment type="caution">
    <text evidence="2">The sequence shown here is derived from an EMBL/GenBank/DDBJ whole genome shotgun (WGS) entry which is preliminary data.</text>
</comment>
<sequence length="672" mass="77165">MTFRDEKLTLKFYAAQVVRHIQHLLLKPKILAYLNDVPQEEQNIEIGAALVALWCQPTERIAESDVVKQLDELSDEVRDILQRAHPEHAVLHQNIIQDGLKEDSQTMEWSWHILDAINTVLYLKHSFKGGNFHNYCPQDNFIDKALKTKKGTPIIMCIIYAALARRLGVVLEPVNPPYHFMLRFKQHPFKPPDQMYVYINAFDGGKRLEFSDVAQEIEVDPDLITEDTMVCVTPCYVIELEVRNVVHIGHELGKSGDYTLLRTALEWSVLMKGDNIEARMNLARINLHLGVNLEEAQQMLQYVAGTRSLSTALFDPVAHLLNAVTEKASVLNERNKNHKIKVIKRKKSKTVEFAVGLVMIHKRLNYDCVISGWDYKCEASHEWKLQNPMTGLSQPFYIVLVEDGSRRYVAEASLAIKFTLLKRVIELEVRNVVHIGHELGKSGDYTLLRTALEWSVLMKGDNIEARMNLARINLHLGVNLEEAQQMLQYVAGTRSLSTALFDPVAHLLNAVTEKASVLNERNKNHKIKVIKRKKSKTVEFAVGLVMIHKRLNYDCVISGWDYKCEASHEWKLQNPMTGLSQPFYIVLVEDGSRRYVAEEDLEVHPDPHIISHREVGKYFSTFDGYRYIMNSEKVAEYPDDEDFSKILVHRHFGITLSMTCNGFDDLFFFLNL</sequence>
<dbReference type="Pfam" id="PF13369">
    <property type="entry name" value="Transglut_core2"/>
    <property type="match status" value="1"/>
</dbReference>
<organism evidence="2 3">
    <name type="scientific">Dreissena polymorpha</name>
    <name type="common">Zebra mussel</name>
    <name type="synonym">Mytilus polymorpha</name>
    <dbReference type="NCBI Taxonomy" id="45954"/>
    <lineage>
        <taxon>Eukaryota</taxon>
        <taxon>Metazoa</taxon>
        <taxon>Spiralia</taxon>
        <taxon>Lophotrochozoa</taxon>
        <taxon>Mollusca</taxon>
        <taxon>Bivalvia</taxon>
        <taxon>Autobranchia</taxon>
        <taxon>Heteroconchia</taxon>
        <taxon>Euheterodonta</taxon>
        <taxon>Imparidentia</taxon>
        <taxon>Neoheterodontei</taxon>
        <taxon>Myida</taxon>
        <taxon>Dreissenoidea</taxon>
        <taxon>Dreissenidae</taxon>
        <taxon>Dreissena</taxon>
    </lineage>
</organism>
<name>A0A9D4IF76_DREPO</name>
<gene>
    <name evidence="2" type="ORF">DPMN_174521</name>
</gene>
<evidence type="ECO:0000313" key="3">
    <source>
        <dbReference type="Proteomes" id="UP000828390"/>
    </source>
</evidence>
<dbReference type="NCBIfam" id="TIGR02097">
    <property type="entry name" value="yccV"/>
    <property type="match status" value="2"/>
</dbReference>
<proteinExistence type="predicted"/>
<dbReference type="SMART" id="SM00992">
    <property type="entry name" value="YccV-like"/>
    <property type="match status" value="2"/>
</dbReference>
<dbReference type="PANTHER" id="PTHR31350">
    <property type="entry name" value="SI:DKEY-261L7.2"/>
    <property type="match status" value="1"/>
</dbReference>
<evidence type="ECO:0000313" key="2">
    <source>
        <dbReference type="EMBL" id="KAH3773166.1"/>
    </source>
</evidence>
<keyword evidence="3" id="KW-1185">Reference proteome</keyword>
<dbReference type="GO" id="GO:0003677">
    <property type="term" value="F:DNA binding"/>
    <property type="evidence" value="ECO:0007669"/>
    <property type="project" value="InterPro"/>
</dbReference>
<evidence type="ECO:0000259" key="1">
    <source>
        <dbReference type="SMART" id="SM00992"/>
    </source>
</evidence>
<dbReference type="SUPFAM" id="SSF141255">
    <property type="entry name" value="YccV-like"/>
    <property type="match status" value="2"/>
</dbReference>
<reference evidence="2" key="2">
    <citation type="submission" date="2020-11" db="EMBL/GenBank/DDBJ databases">
        <authorList>
            <person name="McCartney M.A."/>
            <person name="Auch B."/>
            <person name="Kono T."/>
            <person name="Mallez S."/>
            <person name="Becker A."/>
            <person name="Gohl D.M."/>
            <person name="Silverstein K.A.T."/>
            <person name="Koren S."/>
            <person name="Bechman K.B."/>
            <person name="Herman A."/>
            <person name="Abrahante J.E."/>
            <person name="Garbe J."/>
        </authorList>
    </citation>
    <scope>NUCLEOTIDE SEQUENCE</scope>
    <source>
        <strain evidence="2">Duluth1</strain>
        <tissue evidence="2">Whole animal</tissue>
    </source>
</reference>
<dbReference type="InterPro" id="IPR032698">
    <property type="entry name" value="SirB1_N"/>
</dbReference>
<dbReference type="InterPro" id="IPR011722">
    <property type="entry name" value="Hemimethylated_DNA-bd_dom"/>
</dbReference>
<reference evidence="2" key="1">
    <citation type="journal article" date="2019" name="bioRxiv">
        <title>The Genome of the Zebra Mussel, Dreissena polymorpha: A Resource for Invasive Species Research.</title>
        <authorList>
            <person name="McCartney M.A."/>
            <person name="Auch B."/>
            <person name="Kono T."/>
            <person name="Mallez S."/>
            <person name="Zhang Y."/>
            <person name="Obille A."/>
            <person name="Becker A."/>
            <person name="Abrahante J.E."/>
            <person name="Garbe J."/>
            <person name="Badalamenti J.P."/>
            <person name="Herman A."/>
            <person name="Mangelson H."/>
            <person name="Liachko I."/>
            <person name="Sullivan S."/>
            <person name="Sone E.D."/>
            <person name="Koren S."/>
            <person name="Silverstein K.A.T."/>
            <person name="Beckman K.B."/>
            <person name="Gohl D.M."/>
        </authorList>
    </citation>
    <scope>NUCLEOTIDE SEQUENCE</scope>
    <source>
        <strain evidence="2">Duluth1</strain>
        <tissue evidence="2">Whole animal</tissue>
    </source>
</reference>
<dbReference type="PANTHER" id="PTHR31350:SF21">
    <property type="entry name" value="F-BOX ONLY PROTEIN 21"/>
    <property type="match status" value="1"/>
</dbReference>
<dbReference type="EMBL" id="JAIWYP010000009">
    <property type="protein sequence ID" value="KAH3773166.1"/>
    <property type="molecule type" value="Genomic_DNA"/>
</dbReference>
<protein>
    <recommendedName>
        <fullName evidence="1">Hemimethylated DNA-binding domain-containing protein</fullName>
    </recommendedName>
</protein>
<feature type="domain" description="Hemimethylated DNA-binding" evidence="1">
    <location>
        <begin position="537"/>
        <end position="630"/>
    </location>
</feature>
<feature type="domain" description="Hemimethylated DNA-binding" evidence="1">
    <location>
        <begin position="350"/>
        <end position="443"/>
    </location>
</feature>
<dbReference type="Proteomes" id="UP000828390">
    <property type="component" value="Unassembled WGS sequence"/>
</dbReference>
<dbReference type="InterPro" id="IPR036623">
    <property type="entry name" value="Hemimethylated_DNA-bd_sf"/>
</dbReference>
<dbReference type="Pfam" id="PF08755">
    <property type="entry name" value="YccV-like"/>
    <property type="match status" value="2"/>
</dbReference>